<name>A0ABN9QT20_9DINO</name>
<gene>
    <name evidence="2" type="ORF">PCOR1329_LOCUS13162</name>
</gene>
<evidence type="ECO:0000313" key="3">
    <source>
        <dbReference type="Proteomes" id="UP001189429"/>
    </source>
</evidence>
<dbReference type="Proteomes" id="UP001189429">
    <property type="component" value="Unassembled WGS sequence"/>
</dbReference>
<evidence type="ECO:0000313" key="2">
    <source>
        <dbReference type="EMBL" id="CAK0807225.1"/>
    </source>
</evidence>
<reference evidence="2" key="1">
    <citation type="submission" date="2023-10" db="EMBL/GenBank/DDBJ databases">
        <authorList>
            <person name="Chen Y."/>
            <person name="Shah S."/>
            <person name="Dougan E. K."/>
            <person name="Thang M."/>
            <person name="Chan C."/>
        </authorList>
    </citation>
    <scope>NUCLEOTIDE SEQUENCE [LARGE SCALE GENOMIC DNA]</scope>
</reference>
<evidence type="ECO:0000256" key="1">
    <source>
        <dbReference type="SAM" id="MobiDB-lite"/>
    </source>
</evidence>
<dbReference type="EMBL" id="CAUYUJ010003880">
    <property type="protein sequence ID" value="CAK0807225.1"/>
    <property type="molecule type" value="Genomic_DNA"/>
</dbReference>
<proteinExistence type="predicted"/>
<comment type="caution">
    <text evidence="2">The sequence shown here is derived from an EMBL/GenBank/DDBJ whole genome shotgun (WGS) entry which is preliminary data.</text>
</comment>
<organism evidence="2 3">
    <name type="scientific">Prorocentrum cordatum</name>
    <dbReference type="NCBI Taxonomy" id="2364126"/>
    <lineage>
        <taxon>Eukaryota</taxon>
        <taxon>Sar</taxon>
        <taxon>Alveolata</taxon>
        <taxon>Dinophyceae</taxon>
        <taxon>Prorocentrales</taxon>
        <taxon>Prorocentraceae</taxon>
        <taxon>Prorocentrum</taxon>
    </lineage>
</organism>
<accession>A0ABN9QT20</accession>
<keyword evidence="3" id="KW-1185">Reference proteome</keyword>
<sequence>MIDQRLALVDAQSNAGLSREALMRNQTTALIQAISTGGKISDDCCTIITRHVAQGPWSVEQKQATASALNEAAVLADSKTSGARATQSLDFLAEWESIRSPELSTSAKLEVVAARLNMIGVTCPEETLLKKGVAIVVLSSPELLTQELSGTWKKSQKDRLQQFVKVLDKSKPWKFQHMTKYPLRPSLLHETIFNHARPGGRAPVGDPDVDGLDVACQEMCCRQGLVKPGQESQAQVPSAMQQGMGDMQMQFMTAMAMAAMQNFPQTAGPLVQCMAQMMGNAEQKTQPASINIDYTGLKPRGGDAGALVPHGAACPVDETAELERKMREAAMAAKARPKEAKEAATEGAPPNGDATAGSTVDKSTTKGAGKGAKGRGALNVDFTALLKPEDCVLRSRSAFTSRAYTGVKTIAKGQGITDKGELNRLAKVAYAAASDVYTLWEAKDKTRK</sequence>
<feature type="region of interest" description="Disordered" evidence="1">
    <location>
        <begin position="334"/>
        <end position="373"/>
    </location>
</feature>
<protein>
    <submittedName>
        <fullName evidence="2">Uncharacterized protein</fullName>
    </submittedName>
</protein>